<feature type="transmembrane region" description="Helical" evidence="1">
    <location>
        <begin position="237"/>
        <end position="258"/>
    </location>
</feature>
<feature type="transmembrane region" description="Helical" evidence="1">
    <location>
        <begin position="161"/>
        <end position="183"/>
    </location>
</feature>
<gene>
    <name evidence="2" type="ORF">BES34_007265</name>
</gene>
<dbReference type="EMBL" id="MCRM02000005">
    <property type="protein sequence ID" value="PNV75820.1"/>
    <property type="molecule type" value="Genomic_DNA"/>
</dbReference>
<dbReference type="Proteomes" id="UP000094669">
    <property type="component" value="Unassembled WGS sequence"/>
</dbReference>
<evidence type="ECO:0000256" key="1">
    <source>
        <dbReference type="SAM" id="Phobius"/>
    </source>
</evidence>
<organism evidence="2 3">
    <name type="scientific">Leptospira inadai serovar Lyme</name>
    <dbReference type="NCBI Taxonomy" id="293084"/>
    <lineage>
        <taxon>Bacteria</taxon>
        <taxon>Pseudomonadati</taxon>
        <taxon>Spirochaetota</taxon>
        <taxon>Spirochaetia</taxon>
        <taxon>Leptospirales</taxon>
        <taxon>Leptospiraceae</taxon>
        <taxon>Leptospira</taxon>
    </lineage>
</organism>
<accession>A0ABX4YKL0</accession>
<feature type="transmembrane region" description="Helical" evidence="1">
    <location>
        <begin position="6"/>
        <end position="24"/>
    </location>
</feature>
<proteinExistence type="predicted"/>
<protein>
    <submittedName>
        <fullName evidence="2">Oligosaccharide repeat unit polymerase</fullName>
    </submittedName>
</protein>
<keyword evidence="3" id="KW-1185">Reference proteome</keyword>
<feature type="transmembrane region" description="Helical" evidence="1">
    <location>
        <begin position="31"/>
        <end position="54"/>
    </location>
</feature>
<keyword evidence="1" id="KW-0812">Transmembrane</keyword>
<comment type="caution">
    <text evidence="2">The sequence shown here is derived from an EMBL/GenBank/DDBJ whole genome shotgun (WGS) entry which is preliminary data.</text>
</comment>
<feature type="transmembrane region" description="Helical" evidence="1">
    <location>
        <begin position="367"/>
        <end position="384"/>
    </location>
</feature>
<keyword evidence="1" id="KW-1133">Transmembrane helix</keyword>
<reference evidence="2" key="1">
    <citation type="submission" date="2018-01" db="EMBL/GenBank/DDBJ databases">
        <title>Genomic characterization of Leptospira inadai serogroup Lyme isolated from captured rat in Brazil and comparative analysis with human reference strain.</title>
        <authorList>
            <person name="Moreno L.Z."/>
            <person name="Loureiro A.P."/>
            <person name="Miraglia F."/>
            <person name="Kremer F.S."/>
            <person name="Eslabao M.R."/>
            <person name="Dellagostin O.A."/>
            <person name="Lilenbaum W."/>
            <person name="Moreno A.M."/>
        </authorList>
    </citation>
    <scope>NUCLEOTIDE SEQUENCE [LARGE SCALE GENOMIC DNA]</scope>
    <source>
        <strain evidence="2">M34/99</strain>
    </source>
</reference>
<feature type="transmembrane region" description="Helical" evidence="1">
    <location>
        <begin position="60"/>
        <end position="79"/>
    </location>
</feature>
<evidence type="ECO:0000313" key="2">
    <source>
        <dbReference type="EMBL" id="PNV75820.1"/>
    </source>
</evidence>
<name>A0ABX4YKL0_9LEPT</name>
<feature type="transmembrane region" description="Helical" evidence="1">
    <location>
        <begin position="110"/>
        <end position="130"/>
    </location>
</feature>
<feature type="transmembrane region" description="Helical" evidence="1">
    <location>
        <begin position="190"/>
        <end position="222"/>
    </location>
</feature>
<evidence type="ECO:0000313" key="3">
    <source>
        <dbReference type="Proteomes" id="UP000094669"/>
    </source>
</evidence>
<dbReference type="NCBIfam" id="TIGR04370">
    <property type="entry name" value="glyco_rpt_poly"/>
    <property type="match status" value="1"/>
</dbReference>
<sequence length="446" mass="50127">MSKYMSEIILIAGVLNISISLILLRKAGVVLAFILAWWFFWMFISSLSLTGLFRPTSETYLLYILMLSSVTLGVGLHIFSLRVSGNQSILVISSIDEESAASKERFILRIMYFILFPIVLFFSFKAVYLLCTSVAPVDYRADVFGLRTGQSVLFGSTKINFLYGLLISPMLLASLFIGVAFYLTKGNGKIFTLACILVGLDAFMMFGRFGFHYIVMIGIIVISIKLTHDWKNTLSGFSWRTIIVLLLILLPVFLVGYLRENKASLAYERLLKLFVIDYHTMSFSMFDVELQNPLSIVHQTTYGRSSFAGLERPIAFISKFFGIRIEPQADVIGSYLHEYKTIGQGANGNAIKYNAFGSLMFSLYRDGGPFFIGLMGILFGFFVSKTSISIERKNTYGVSILMSLFFIGIYGIFQPVLNGPILLAILFIFLIFKVNLKHFGFVKGNV</sequence>
<feature type="transmembrane region" description="Helical" evidence="1">
    <location>
        <begin position="419"/>
        <end position="436"/>
    </location>
</feature>
<keyword evidence="1" id="KW-0472">Membrane</keyword>